<keyword evidence="3" id="KW-1185">Reference proteome</keyword>
<proteinExistence type="predicted"/>
<evidence type="ECO:0000313" key="3">
    <source>
        <dbReference type="Proteomes" id="UP000267821"/>
    </source>
</evidence>
<dbReference type="InParanoid" id="A0A3N4LEB4"/>
<gene>
    <name evidence="2" type="ORF">L211DRAFT_445390</name>
</gene>
<protein>
    <submittedName>
        <fullName evidence="2">Uncharacterized protein</fullName>
    </submittedName>
</protein>
<sequence length="132" mass="14605">MGVTNQNTHIFGGQQVIALNAYRYAHSGCKCKTLHPHHSYSFAPWIATTRHHHPRCICTASQFSNGDRRYVLAPLSPPQPQHVPPTPFILHWTDTGTAQQQKRTFGSSGKPTKQLGTTPHPVRTESPTASSN</sequence>
<dbReference type="Proteomes" id="UP000267821">
    <property type="component" value="Unassembled WGS sequence"/>
</dbReference>
<feature type="region of interest" description="Disordered" evidence="1">
    <location>
        <begin position="94"/>
        <end position="132"/>
    </location>
</feature>
<dbReference type="OrthoDB" id="10513895at2759"/>
<feature type="compositionally biased region" description="Polar residues" evidence="1">
    <location>
        <begin position="94"/>
        <end position="117"/>
    </location>
</feature>
<organism evidence="2 3">
    <name type="scientific">Terfezia boudieri ATCC MYA-4762</name>
    <dbReference type="NCBI Taxonomy" id="1051890"/>
    <lineage>
        <taxon>Eukaryota</taxon>
        <taxon>Fungi</taxon>
        <taxon>Dikarya</taxon>
        <taxon>Ascomycota</taxon>
        <taxon>Pezizomycotina</taxon>
        <taxon>Pezizomycetes</taxon>
        <taxon>Pezizales</taxon>
        <taxon>Pezizaceae</taxon>
        <taxon>Terfezia</taxon>
    </lineage>
</organism>
<dbReference type="AlphaFoldDB" id="A0A3N4LEB4"/>
<evidence type="ECO:0000313" key="2">
    <source>
        <dbReference type="EMBL" id="RPB21234.1"/>
    </source>
</evidence>
<accession>A0A3N4LEB4</accession>
<evidence type="ECO:0000256" key="1">
    <source>
        <dbReference type="SAM" id="MobiDB-lite"/>
    </source>
</evidence>
<reference evidence="2 3" key="1">
    <citation type="journal article" date="2018" name="Nat. Ecol. Evol.">
        <title>Pezizomycetes genomes reveal the molecular basis of ectomycorrhizal truffle lifestyle.</title>
        <authorList>
            <person name="Murat C."/>
            <person name="Payen T."/>
            <person name="Noel B."/>
            <person name="Kuo A."/>
            <person name="Morin E."/>
            <person name="Chen J."/>
            <person name="Kohler A."/>
            <person name="Krizsan K."/>
            <person name="Balestrini R."/>
            <person name="Da Silva C."/>
            <person name="Montanini B."/>
            <person name="Hainaut M."/>
            <person name="Levati E."/>
            <person name="Barry K.W."/>
            <person name="Belfiori B."/>
            <person name="Cichocki N."/>
            <person name="Clum A."/>
            <person name="Dockter R.B."/>
            <person name="Fauchery L."/>
            <person name="Guy J."/>
            <person name="Iotti M."/>
            <person name="Le Tacon F."/>
            <person name="Lindquist E.A."/>
            <person name="Lipzen A."/>
            <person name="Malagnac F."/>
            <person name="Mello A."/>
            <person name="Molinier V."/>
            <person name="Miyauchi S."/>
            <person name="Poulain J."/>
            <person name="Riccioni C."/>
            <person name="Rubini A."/>
            <person name="Sitrit Y."/>
            <person name="Splivallo R."/>
            <person name="Traeger S."/>
            <person name="Wang M."/>
            <person name="Zifcakova L."/>
            <person name="Wipf D."/>
            <person name="Zambonelli A."/>
            <person name="Paolocci F."/>
            <person name="Nowrousian M."/>
            <person name="Ottonello S."/>
            <person name="Baldrian P."/>
            <person name="Spatafora J.W."/>
            <person name="Henrissat B."/>
            <person name="Nagy L.G."/>
            <person name="Aury J.M."/>
            <person name="Wincker P."/>
            <person name="Grigoriev I.V."/>
            <person name="Bonfante P."/>
            <person name="Martin F.M."/>
        </authorList>
    </citation>
    <scope>NUCLEOTIDE SEQUENCE [LARGE SCALE GENOMIC DNA]</scope>
    <source>
        <strain evidence="2 3">ATCC MYA-4762</strain>
    </source>
</reference>
<dbReference type="EMBL" id="ML121561">
    <property type="protein sequence ID" value="RPB21234.1"/>
    <property type="molecule type" value="Genomic_DNA"/>
</dbReference>
<name>A0A3N4LEB4_9PEZI</name>